<name>A0AA88NLR5_TACVA</name>
<reference evidence="2" key="1">
    <citation type="submission" date="2023-08" db="EMBL/GenBank/DDBJ databases">
        <title>Pelteobagrus vachellii genome.</title>
        <authorList>
            <person name="Liu H."/>
        </authorList>
    </citation>
    <scope>NUCLEOTIDE SEQUENCE</scope>
    <source>
        <strain evidence="2">PRFRI_2022a</strain>
        <tissue evidence="2">Muscle</tissue>
    </source>
</reference>
<comment type="caution">
    <text evidence="2">The sequence shown here is derived from an EMBL/GenBank/DDBJ whole genome shotgun (WGS) entry which is preliminary data.</text>
</comment>
<dbReference type="EMBL" id="JAVHJS010000004">
    <property type="protein sequence ID" value="KAK2861026.1"/>
    <property type="molecule type" value="Genomic_DNA"/>
</dbReference>
<proteinExistence type="predicted"/>
<feature type="compositionally biased region" description="Polar residues" evidence="1">
    <location>
        <begin position="27"/>
        <end position="36"/>
    </location>
</feature>
<feature type="region of interest" description="Disordered" evidence="1">
    <location>
        <begin position="1"/>
        <end position="41"/>
    </location>
</feature>
<organism evidence="2 3">
    <name type="scientific">Tachysurus vachellii</name>
    <name type="common">Darkbarbel catfish</name>
    <name type="synonym">Pelteobagrus vachellii</name>
    <dbReference type="NCBI Taxonomy" id="175792"/>
    <lineage>
        <taxon>Eukaryota</taxon>
        <taxon>Metazoa</taxon>
        <taxon>Chordata</taxon>
        <taxon>Craniata</taxon>
        <taxon>Vertebrata</taxon>
        <taxon>Euteleostomi</taxon>
        <taxon>Actinopterygii</taxon>
        <taxon>Neopterygii</taxon>
        <taxon>Teleostei</taxon>
        <taxon>Ostariophysi</taxon>
        <taxon>Siluriformes</taxon>
        <taxon>Bagridae</taxon>
        <taxon>Tachysurus</taxon>
    </lineage>
</organism>
<accession>A0AA88NLR5</accession>
<evidence type="ECO:0000313" key="3">
    <source>
        <dbReference type="Proteomes" id="UP001187315"/>
    </source>
</evidence>
<feature type="compositionally biased region" description="Basic residues" evidence="1">
    <location>
        <begin position="13"/>
        <end position="23"/>
    </location>
</feature>
<evidence type="ECO:0000313" key="2">
    <source>
        <dbReference type="EMBL" id="KAK2861026.1"/>
    </source>
</evidence>
<protein>
    <submittedName>
        <fullName evidence="2">Uncharacterized protein</fullName>
    </submittedName>
</protein>
<keyword evidence="3" id="KW-1185">Reference proteome</keyword>
<evidence type="ECO:0000256" key="1">
    <source>
        <dbReference type="SAM" id="MobiDB-lite"/>
    </source>
</evidence>
<gene>
    <name evidence="2" type="ORF">Q7C36_005192</name>
</gene>
<dbReference type="Proteomes" id="UP001187315">
    <property type="component" value="Unassembled WGS sequence"/>
</dbReference>
<sequence length="75" mass="7816">MASKSSCNDPTMPRRRAPGHPRHGSLQELSPSSIGNACTKKAVGPQAASKVRCALAGSRTRASRAETVNCLAKTP</sequence>
<dbReference type="AlphaFoldDB" id="A0AA88NLR5"/>